<comment type="caution">
    <text evidence="2">The sequence shown here is derived from an EMBL/GenBank/DDBJ whole genome shotgun (WGS) entry which is preliminary data.</text>
</comment>
<dbReference type="OrthoDB" id="4840540at2759"/>
<organism evidence="2 3">
    <name type="scientific">Colletotrichum scovillei</name>
    <dbReference type="NCBI Taxonomy" id="1209932"/>
    <lineage>
        <taxon>Eukaryota</taxon>
        <taxon>Fungi</taxon>
        <taxon>Dikarya</taxon>
        <taxon>Ascomycota</taxon>
        <taxon>Pezizomycotina</taxon>
        <taxon>Sordariomycetes</taxon>
        <taxon>Hypocreomycetidae</taxon>
        <taxon>Glomerellales</taxon>
        <taxon>Glomerellaceae</taxon>
        <taxon>Colletotrichum</taxon>
        <taxon>Colletotrichum acutatum species complex</taxon>
    </lineage>
</organism>
<gene>
    <name evidence="2" type="ORF">JMJ77_010777</name>
</gene>
<keyword evidence="1" id="KW-0472">Membrane</keyword>
<dbReference type="AlphaFoldDB" id="A0A9P7UG57"/>
<feature type="transmembrane region" description="Helical" evidence="1">
    <location>
        <begin position="236"/>
        <end position="255"/>
    </location>
</feature>
<keyword evidence="3" id="KW-1185">Reference proteome</keyword>
<evidence type="ECO:0000313" key="3">
    <source>
        <dbReference type="Proteomes" id="UP000699042"/>
    </source>
</evidence>
<accession>A0A9P7UG57</accession>
<sequence length="303" mass="33716">MPVYSDKQALSYTDNTYHYPPHDIIYDLPSTKFLGSLKTMASSPPENRPLNPNVVFRPLTPTSHHSSASSHNGGGSGTYSPLVFLKFIINSVALLRFIAVALSLTLVILEWDGRRRYESLSKVFIFLATLQLLWLTFALLAQGGHKRSDRNKPVIIDLGCVKCIFGRRGRRGDGGGDDDEESHGGMRGWFDGDDKKKRRALGWVYTALDIKFAAVSFTSGVIAAGEPYCWRYEDHVGIAVVAIIVGVLEAVIAIAQQFSILRRAKVQVLWDEDDEDDLGSHKYRIRLPQAPEQRHAPMSVSAE</sequence>
<dbReference type="Proteomes" id="UP000699042">
    <property type="component" value="Unassembled WGS sequence"/>
</dbReference>
<evidence type="ECO:0000313" key="2">
    <source>
        <dbReference type="EMBL" id="KAG7047425.1"/>
    </source>
</evidence>
<evidence type="ECO:0000256" key="1">
    <source>
        <dbReference type="SAM" id="Phobius"/>
    </source>
</evidence>
<protein>
    <submittedName>
        <fullName evidence="2">Smr domain-containing protein</fullName>
    </submittedName>
</protein>
<keyword evidence="1" id="KW-1133">Transmembrane helix</keyword>
<feature type="transmembrane region" description="Helical" evidence="1">
    <location>
        <begin position="87"/>
        <end position="111"/>
    </location>
</feature>
<reference evidence="2" key="1">
    <citation type="submission" date="2021-05" db="EMBL/GenBank/DDBJ databases">
        <title>Comparative genomics of three Colletotrichum scovillei strains and genetic complementation revealed genes involved fungal growth and virulence on chili pepper.</title>
        <authorList>
            <person name="Hsieh D.-K."/>
            <person name="Chuang S.-C."/>
            <person name="Chen C.-Y."/>
            <person name="Chao Y.-T."/>
            <person name="Lu M.-Y.J."/>
            <person name="Lee M.-H."/>
            <person name="Shih M.-C."/>
        </authorList>
    </citation>
    <scope>NUCLEOTIDE SEQUENCE</scope>
    <source>
        <strain evidence="2">Coll-153</strain>
    </source>
</reference>
<feature type="transmembrane region" description="Helical" evidence="1">
    <location>
        <begin position="203"/>
        <end position="224"/>
    </location>
</feature>
<feature type="transmembrane region" description="Helical" evidence="1">
    <location>
        <begin position="123"/>
        <end position="141"/>
    </location>
</feature>
<dbReference type="EMBL" id="JAESDN010000007">
    <property type="protein sequence ID" value="KAG7047425.1"/>
    <property type="molecule type" value="Genomic_DNA"/>
</dbReference>
<keyword evidence="1" id="KW-0812">Transmembrane</keyword>
<name>A0A9P7UG57_9PEZI</name>
<proteinExistence type="predicted"/>